<name>A0ACB9LSF3_BAUVA</name>
<gene>
    <name evidence="1" type="ORF">L6164_026670</name>
</gene>
<evidence type="ECO:0000313" key="1">
    <source>
        <dbReference type="EMBL" id="KAI4313714.1"/>
    </source>
</evidence>
<evidence type="ECO:0000313" key="2">
    <source>
        <dbReference type="Proteomes" id="UP000828941"/>
    </source>
</evidence>
<protein>
    <submittedName>
        <fullName evidence="1">Uncharacterized protein</fullName>
    </submittedName>
</protein>
<keyword evidence="2" id="KW-1185">Reference proteome</keyword>
<proteinExistence type="predicted"/>
<comment type="caution">
    <text evidence="1">The sequence shown here is derived from an EMBL/GenBank/DDBJ whole genome shotgun (WGS) entry which is preliminary data.</text>
</comment>
<dbReference type="EMBL" id="CM039436">
    <property type="protein sequence ID" value="KAI4313714.1"/>
    <property type="molecule type" value="Genomic_DNA"/>
</dbReference>
<organism evidence="1 2">
    <name type="scientific">Bauhinia variegata</name>
    <name type="common">Purple orchid tree</name>
    <name type="synonym">Phanera variegata</name>
    <dbReference type="NCBI Taxonomy" id="167791"/>
    <lineage>
        <taxon>Eukaryota</taxon>
        <taxon>Viridiplantae</taxon>
        <taxon>Streptophyta</taxon>
        <taxon>Embryophyta</taxon>
        <taxon>Tracheophyta</taxon>
        <taxon>Spermatophyta</taxon>
        <taxon>Magnoliopsida</taxon>
        <taxon>eudicotyledons</taxon>
        <taxon>Gunneridae</taxon>
        <taxon>Pentapetalae</taxon>
        <taxon>rosids</taxon>
        <taxon>fabids</taxon>
        <taxon>Fabales</taxon>
        <taxon>Fabaceae</taxon>
        <taxon>Cercidoideae</taxon>
        <taxon>Cercideae</taxon>
        <taxon>Bauhiniinae</taxon>
        <taxon>Bauhinia</taxon>
    </lineage>
</organism>
<sequence length="365" mass="40642">MATVNGVDLAEPYDRAKAVKQFDESKIGVKGLVDSCIQKIPPFFVHPSETLSDLKTRSASETEIPTVDLSGVESPDCRPAIVDQIRRAASTLGFFQIINHGIATEVLDRTTASLKAFHEQPTESKSRVYRREMGTGVSFMSNVDLYQSKAASWRDTLQIRLGPRLADVDEIPEICRDQVIEWDRHMVRLGEILMGLLSEGLGLNTEALKKMTCYEGRVMVGHYYPFCPQPDLTVGLTSHADPGVLTVLLQDSVGGLQVRTREGWLDVKPVPGALVINIGDLLQMISNEEYKSVDHRVLANGSGEPRVSVAVFYNPSARENLFGPLPELTSAEKPARYRSFTLNEFMTRFFSKQLDGKSLSNYFRQ</sequence>
<accession>A0ACB9LSF3</accession>
<reference evidence="1 2" key="1">
    <citation type="journal article" date="2022" name="DNA Res.">
        <title>Chromosomal-level genome assembly of the orchid tree Bauhinia variegata (Leguminosae; Cercidoideae) supports the allotetraploid origin hypothesis of Bauhinia.</title>
        <authorList>
            <person name="Zhong Y."/>
            <person name="Chen Y."/>
            <person name="Zheng D."/>
            <person name="Pang J."/>
            <person name="Liu Y."/>
            <person name="Luo S."/>
            <person name="Meng S."/>
            <person name="Qian L."/>
            <person name="Wei D."/>
            <person name="Dai S."/>
            <person name="Zhou R."/>
        </authorList>
    </citation>
    <scope>NUCLEOTIDE SEQUENCE [LARGE SCALE GENOMIC DNA]</scope>
    <source>
        <strain evidence="1">BV-YZ2020</strain>
    </source>
</reference>
<dbReference type="Proteomes" id="UP000828941">
    <property type="component" value="Chromosome 11"/>
</dbReference>